<dbReference type="PROSITE" id="PS50011">
    <property type="entry name" value="PROTEIN_KINASE_DOM"/>
    <property type="match status" value="1"/>
</dbReference>
<feature type="domain" description="Protein kinase" evidence="1">
    <location>
        <begin position="17"/>
        <end position="291"/>
    </location>
</feature>
<reference evidence="2 3" key="1">
    <citation type="submission" date="2016-10" db="EMBL/GenBank/DDBJ databases">
        <authorList>
            <person name="de Groot N.N."/>
        </authorList>
    </citation>
    <scope>NUCLEOTIDE SEQUENCE [LARGE SCALE GENOMIC DNA]</scope>
    <source>
        <strain evidence="2 3">IBRC-M 10780</strain>
    </source>
</reference>
<dbReference type="InterPro" id="IPR011009">
    <property type="entry name" value="Kinase-like_dom_sf"/>
</dbReference>
<sequence>MDELVQVELKSVVFQLKEAHDFTWLADLGEVFSVFDEQDSGNICFGVEIEGEKKFVKYAGAKTKEYLGNPDDAIKRLKDSVELYKELASPYLVRLTDNFELENGYALVFDWFDGECLHSHWAFPPEIKNTHPNSPYYRFKQLAIEDRIGVLNHIFEFHVFVEQKKYVAIDFYDGSILYNFKENKTLICDIDLYQRKPYENKMGRMWGSSRFMSPEEFELGASIDERTNVYNMGAVAFCLVGGERDRSKEKWEANLKLYQVACKATERERLKRYRNVHEFYTAWRSAINSFV</sequence>
<name>A0A1I0CH85_9BACI</name>
<dbReference type="AlphaFoldDB" id="A0A1I0CH85"/>
<accession>A0A1I0CH85</accession>
<dbReference type="OrthoDB" id="334783at2"/>
<keyword evidence="2" id="KW-0808">Transferase</keyword>
<keyword evidence="2" id="KW-0723">Serine/threonine-protein kinase</keyword>
<dbReference type="RefSeq" id="WP_090868974.1">
    <property type="nucleotide sequence ID" value="NZ_FOHE01000006.1"/>
</dbReference>
<dbReference type="Proteomes" id="UP000198618">
    <property type="component" value="Unassembled WGS sequence"/>
</dbReference>
<dbReference type="SUPFAM" id="SSF56112">
    <property type="entry name" value="Protein kinase-like (PK-like)"/>
    <property type="match status" value="1"/>
</dbReference>
<proteinExistence type="predicted"/>
<keyword evidence="2" id="KW-0418">Kinase</keyword>
<dbReference type="STRING" id="930131.SAMN05216389_106238"/>
<evidence type="ECO:0000259" key="1">
    <source>
        <dbReference type="PROSITE" id="PS50011"/>
    </source>
</evidence>
<evidence type="ECO:0000313" key="3">
    <source>
        <dbReference type="Proteomes" id="UP000198618"/>
    </source>
</evidence>
<dbReference type="InterPro" id="IPR000719">
    <property type="entry name" value="Prot_kinase_dom"/>
</dbReference>
<protein>
    <submittedName>
        <fullName evidence="2">Serine/threonine protein kinase</fullName>
    </submittedName>
</protein>
<keyword evidence="3" id="KW-1185">Reference proteome</keyword>
<dbReference type="Gene3D" id="1.10.510.10">
    <property type="entry name" value="Transferase(Phosphotransferase) domain 1"/>
    <property type="match status" value="1"/>
</dbReference>
<dbReference type="GO" id="GO:0004674">
    <property type="term" value="F:protein serine/threonine kinase activity"/>
    <property type="evidence" value="ECO:0007669"/>
    <property type="project" value="UniProtKB-KW"/>
</dbReference>
<organism evidence="2 3">
    <name type="scientific">Oceanobacillus limi</name>
    <dbReference type="NCBI Taxonomy" id="930131"/>
    <lineage>
        <taxon>Bacteria</taxon>
        <taxon>Bacillati</taxon>
        <taxon>Bacillota</taxon>
        <taxon>Bacilli</taxon>
        <taxon>Bacillales</taxon>
        <taxon>Bacillaceae</taxon>
        <taxon>Oceanobacillus</taxon>
    </lineage>
</organism>
<dbReference type="EMBL" id="FOHE01000006">
    <property type="protein sequence ID" value="SET18981.1"/>
    <property type="molecule type" value="Genomic_DNA"/>
</dbReference>
<dbReference type="GO" id="GO:0005524">
    <property type="term" value="F:ATP binding"/>
    <property type="evidence" value="ECO:0007669"/>
    <property type="project" value="InterPro"/>
</dbReference>
<evidence type="ECO:0000313" key="2">
    <source>
        <dbReference type="EMBL" id="SET18981.1"/>
    </source>
</evidence>
<gene>
    <name evidence="2" type="ORF">SAMN05216389_106238</name>
</gene>